<evidence type="ECO:0000256" key="7">
    <source>
        <dbReference type="SAM" id="Phobius"/>
    </source>
</evidence>
<evidence type="ECO:0000256" key="1">
    <source>
        <dbReference type="ARBA" id="ARBA00004479"/>
    </source>
</evidence>
<dbReference type="InterPro" id="IPR013320">
    <property type="entry name" value="ConA-like_dom_sf"/>
</dbReference>
<evidence type="ECO:0000259" key="8">
    <source>
        <dbReference type="PROSITE" id="PS51328"/>
    </source>
</evidence>
<dbReference type="EMBL" id="KV453909">
    <property type="protein sequence ID" value="ODV82003.1"/>
    <property type="molecule type" value="Genomic_DNA"/>
</dbReference>
<sequence>MSFVRSRPVQAVTVIILLVLGYFFLFSGSDDAFSPEELNSILQNKESNIVSLKKTELTAQGLSAPFLEPRTYKINGWETAGGTMIKNNDYIRLTSDNPRQVGNIFAKVPIQAESFEMELTFHIQSKSPNFLFGDGFAIWFIDQKSEIGDVFGAKNNFNGLGVFIDTYKNGKRGNFPFVNLMMGDGHSSYRKESDGFETRLAGCTARDLVNPRGKYSKMRLVYIKDGYLSIDFNPHGKHEEWTNCVTLTDVHLPVVKYLGLSAETGELSQSVDVIENKIFALYKEDGSFVGSVEELETMIQQQKDIDEDIKVITQDQTNESKGGRNRLFKKKSSEQRRKSLARLKMAEKRLKEREKQLRLEKYGDSESTFIKRTLSRLLTAIKYLIYLVVVVLAVWIAFIIYRVQTQKKKGKTTGLLD</sequence>
<evidence type="ECO:0000313" key="10">
    <source>
        <dbReference type="Proteomes" id="UP000094285"/>
    </source>
</evidence>
<dbReference type="GeneID" id="30981334"/>
<evidence type="ECO:0000256" key="2">
    <source>
        <dbReference type="ARBA" id="ARBA00022692"/>
    </source>
</evidence>
<dbReference type="OrthoDB" id="270293at2759"/>
<accession>A0A1E4SR61</accession>
<dbReference type="InterPro" id="IPR051136">
    <property type="entry name" value="Intracellular_Lectin-GPT"/>
</dbReference>
<keyword evidence="5 7" id="KW-0472">Membrane</keyword>
<keyword evidence="10" id="KW-1185">Reference proteome</keyword>
<gene>
    <name evidence="9" type="ORF">CANTADRAFT_24700</name>
</gene>
<dbReference type="GO" id="GO:0005537">
    <property type="term" value="F:D-mannose binding"/>
    <property type="evidence" value="ECO:0007669"/>
    <property type="project" value="TreeGrafter"/>
</dbReference>
<dbReference type="CDD" id="cd07308">
    <property type="entry name" value="lectin_leg-like"/>
    <property type="match status" value="1"/>
</dbReference>
<evidence type="ECO:0000256" key="4">
    <source>
        <dbReference type="ARBA" id="ARBA00022989"/>
    </source>
</evidence>
<dbReference type="AlphaFoldDB" id="A0A1E4SR61"/>
<proteinExistence type="predicted"/>
<dbReference type="PROSITE" id="PS51328">
    <property type="entry name" value="L_LECTIN_LIKE"/>
    <property type="match status" value="1"/>
</dbReference>
<organism evidence="9 10">
    <name type="scientific">Suhomyces tanzawaensis NRRL Y-17324</name>
    <dbReference type="NCBI Taxonomy" id="984487"/>
    <lineage>
        <taxon>Eukaryota</taxon>
        <taxon>Fungi</taxon>
        <taxon>Dikarya</taxon>
        <taxon>Ascomycota</taxon>
        <taxon>Saccharomycotina</taxon>
        <taxon>Pichiomycetes</taxon>
        <taxon>Debaryomycetaceae</taxon>
        <taxon>Suhomyces</taxon>
    </lineage>
</organism>
<keyword evidence="2 7" id="KW-0812">Transmembrane</keyword>
<dbReference type="GO" id="GO:0005789">
    <property type="term" value="C:endoplasmic reticulum membrane"/>
    <property type="evidence" value="ECO:0007669"/>
    <property type="project" value="TreeGrafter"/>
</dbReference>
<dbReference type="Pfam" id="PF03388">
    <property type="entry name" value="Lectin_leg-like"/>
    <property type="match status" value="1"/>
</dbReference>
<dbReference type="RefSeq" id="XP_020067125.1">
    <property type="nucleotide sequence ID" value="XM_020207197.1"/>
</dbReference>
<dbReference type="Proteomes" id="UP000094285">
    <property type="component" value="Unassembled WGS sequence"/>
</dbReference>
<dbReference type="GO" id="GO:0005793">
    <property type="term" value="C:endoplasmic reticulum-Golgi intermediate compartment"/>
    <property type="evidence" value="ECO:0007669"/>
    <property type="project" value="TreeGrafter"/>
</dbReference>
<evidence type="ECO:0000256" key="5">
    <source>
        <dbReference type="ARBA" id="ARBA00023136"/>
    </source>
</evidence>
<dbReference type="GO" id="GO:0000139">
    <property type="term" value="C:Golgi membrane"/>
    <property type="evidence" value="ECO:0007669"/>
    <property type="project" value="TreeGrafter"/>
</dbReference>
<dbReference type="GO" id="GO:0006888">
    <property type="term" value="P:endoplasmic reticulum to Golgi vesicle-mediated transport"/>
    <property type="evidence" value="ECO:0007669"/>
    <property type="project" value="TreeGrafter"/>
</dbReference>
<reference evidence="10" key="1">
    <citation type="submission" date="2016-05" db="EMBL/GenBank/DDBJ databases">
        <title>Comparative genomics of biotechnologically important yeasts.</title>
        <authorList>
            <consortium name="DOE Joint Genome Institute"/>
            <person name="Riley R."/>
            <person name="Haridas S."/>
            <person name="Wolfe K.H."/>
            <person name="Lopes M.R."/>
            <person name="Hittinger C.T."/>
            <person name="Goker M."/>
            <person name="Salamov A."/>
            <person name="Wisecaver J."/>
            <person name="Long T.M."/>
            <person name="Aerts A.L."/>
            <person name="Barry K."/>
            <person name="Choi C."/>
            <person name="Clum A."/>
            <person name="Coughlan A.Y."/>
            <person name="Deshpande S."/>
            <person name="Douglass A.P."/>
            <person name="Hanson S.J."/>
            <person name="Klenk H.-P."/>
            <person name="Labutti K."/>
            <person name="Lapidus A."/>
            <person name="Lindquist E."/>
            <person name="Lipzen A."/>
            <person name="Meier-Kolthoff J.P."/>
            <person name="Ohm R.A."/>
            <person name="Otillar R.P."/>
            <person name="Pangilinan J."/>
            <person name="Peng Y."/>
            <person name="Rokas A."/>
            <person name="Rosa C.A."/>
            <person name="Scheuner C."/>
            <person name="Sibirny A.A."/>
            <person name="Slot J.C."/>
            <person name="Stielow J.B."/>
            <person name="Sun H."/>
            <person name="Kurtzman C.P."/>
            <person name="Blackwell M."/>
            <person name="Grigoriev I.V."/>
            <person name="Jeffries T.W."/>
        </authorList>
    </citation>
    <scope>NUCLEOTIDE SEQUENCE [LARGE SCALE GENOMIC DNA]</scope>
    <source>
        <strain evidence="10">NRRL Y-17324</strain>
    </source>
</reference>
<keyword evidence="9" id="KW-0430">Lectin</keyword>
<keyword evidence="3" id="KW-0732">Signal</keyword>
<dbReference type="SUPFAM" id="SSF49899">
    <property type="entry name" value="Concanavalin A-like lectins/glucanases"/>
    <property type="match status" value="1"/>
</dbReference>
<dbReference type="PANTHER" id="PTHR12223">
    <property type="entry name" value="VESICULAR MANNOSE-BINDING LECTIN"/>
    <property type="match status" value="1"/>
</dbReference>
<feature type="domain" description="L-type lectin-like" evidence="8">
    <location>
        <begin position="54"/>
        <end position="281"/>
    </location>
</feature>
<feature type="region of interest" description="Disordered" evidence="6">
    <location>
        <begin position="316"/>
        <end position="335"/>
    </location>
</feature>
<evidence type="ECO:0000256" key="6">
    <source>
        <dbReference type="SAM" id="MobiDB-lite"/>
    </source>
</evidence>
<dbReference type="PANTHER" id="PTHR12223:SF45">
    <property type="entry name" value="RE50040P"/>
    <property type="match status" value="1"/>
</dbReference>
<evidence type="ECO:0000313" key="9">
    <source>
        <dbReference type="EMBL" id="ODV82003.1"/>
    </source>
</evidence>
<dbReference type="GO" id="GO:0030134">
    <property type="term" value="C:COPII-coated ER to Golgi transport vesicle"/>
    <property type="evidence" value="ECO:0007669"/>
    <property type="project" value="TreeGrafter"/>
</dbReference>
<dbReference type="InterPro" id="IPR005052">
    <property type="entry name" value="Lectin_leg"/>
</dbReference>
<protein>
    <submittedName>
        <fullName evidence="9">Concanavalin A-like lectin/glucanase</fullName>
    </submittedName>
</protein>
<comment type="subcellular location">
    <subcellularLocation>
        <location evidence="1">Membrane</location>
        <topology evidence="1">Single-pass type I membrane protein</topology>
    </subcellularLocation>
</comment>
<keyword evidence="4 7" id="KW-1133">Transmembrane helix</keyword>
<dbReference type="Gene3D" id="2.60.120.200">
    <property type="match status" value="1"/>
</dbReference>
<feature type="transmembrane region" description="Helical" evidence="7">
    <location>
        <begin position="383"/>
        <end position="401"/>
    </location>
</feature>
<name>A0A1E4SR61_9ASCO</name>
<dbReference type="STRING" id="984487.A0A1E4SR61"/>
<evidence type="ECO:0000256" key="3">
    <source>
        <dbReference type="ARBA" id="ARBA00022729"/>
    </source>
</evidence>